<dbReference type="InterPro" id="IPR050186">
    <property type="entry name" value="TPT_transporter"/>
</dbReference>
<keyword evidence="2 5" id="KW-0812">Transmembrane</keyword>
<proteinExistence type="predicted"/>
<feature type="transmembrane region" description="Helical" evidence="5">
    <location>
        <begin position="157"/>
        <end position="176"/>
    </location>
</feature>
<dbReference type="AlphaFoldDB" id="A0A8B7YJI9"/>
<feature type="transmembrane region" description="Helical" evidence="5">
    <location>
        <begin position="297"/>
        <end position="328"/>
    </location>
</feature>
<feature type="transmembrane region" description="Helical" evidence="5">
    <location>
        <begin position="76"/>
        <end position="94"/>
    </location>
</feature>
<dbReference type="PANTHER" id="PTHR11132">
    <property type="entry name" value="SOLUTE CARRIER FAMILY 35"/>
    <property type="match status" value="1"/>
</dbReference>
<gene>
    <name evidence="7" type="primary">LOC110980431</name>
</gene>
<feature type="transmembrane region" description="Helical" evidence="5">
    <location>
        <begin position="256"/>
        <end position="277"/>
    </location>
</feature>
<protein>
    <submittedName>
        <fullName evidence="7">Transmembrane protein 241-like</fullName>
    </submittedName>
</protein>
<keyword evidence="6" id="KW-1185">Reference proteome</keyword>
<dbReference type="GO" id="GO:0016020">
    <property type="term" value="C:membrane"/>
    <property type="evidence" value="ECO:0007669"/>
    <property type="project" value="UniProtKB-SubCell"/>
</dbReference>
<feature type="transmembrane region" description="Helical" evidence="5">
    <location>
        <begin position="127"/>
        <end position="150"/>
    </location>
</feature>
<keyword evidence="4 5" id="KW-0472">Membrane</keyword>
<feature type="transmembrane region" description="Helical" evidence="5">
    <location>
        <begin position="38"/>
        <end position="56"/>
    </location>
</feature>
<dbReference type="OrthoDB" id="417037at2759"/>
<evidence type="ECO:0000256" key="3">
    <source>
        <dbReference type="ARBA" id="ARBA00022989"/>
    </source>
</evidence>
<dbReference type="GeneID" id="110980431"/>
<feature type="transmembrane region" description="Helical" evidence="5">
    <location>
        <begin position="101"/>
        <end position="121"/>
    </location>
</feature>
<keyword evidence="3 5" id="KW-1133">Transmembrane helix</keyword>
<evidence type="ECO:0000256" key="1">
    <source>
        <dbReference type="ARBA" id="ARBA00004141"/>
    </source>
</evidence>
<accession>A0A8B7YJI9</accession>
<organism evidence="6 7">
    <name type="scientific">Acanthaster planci</name>
    <name type="common">Crown-of-thorns starfish</name>
    <dbReference type="NCBI Taxonomy" id="133434"/>
    <lineage>
        <taxon>Eukaryota</taxon>
        <taxon>Metazoa</taxon>
        <taxon>Echinodermata</taxon>
        <taxon>Eleutherozoa</taxon>
        <taxon>Asterozoa</taxon>
        <taxon>Asteroidea</taxon>
        <taxon>Valvatacea</taxon>
        <taxon>Valvatida</taxon>
        <taxon>Acanthasteridae</taxon>
        <taxon>Acanthaster</taxon>
    </lineage>
</organism>
<dbReference type="CTD" id="338363"/>
<evidence type="ECO:0000256" key="2">
    <source>
        <dbReference type="ARBA" id="ARBA00022692"/>
    </source>
</evidence>
<evidence type="ECO:0000256" key="5">
    <source>
        <dbReference type="SAM" id="Phobius"/>
    </source>
</evidence>
<evidence type="ECO:0000256" key="4">
    <source>
        <dbReference type="ARBA" id="ARBA00023136"/>
    </source>
</evidence>
<evidence type="ECO:0000313" key="6">
    <source>
        <dbReference type="Proteomes" id="UP000694845"/>
    </source>
</evidence>
<dbReference type="RefSeq" id="XP_022092787.1">
    <property type="nucleotide sequence ID" value="XM_022237095.1"/>
</dbReference>
<dbReference type="Proteomes" id="UP000694845">
    <property type="component" value="Unplaced"/>
</dbReference>
<dbReference type="OMA" id="WAIIHLF"/>
<sequence>MSFTWRAWCRCPVKSLPKLWRQGICMVFFLRHNSSNCMAAWSLIGVYCVLFVATNITNKYVLSVLHFTYPTLFQEWQTSVGVIVLFVAANRGFIKLTYDRSALLPWLPAMMFFVGSIYSGSRALSKLVVPAFVIIHNTVEFPAYIVGILINNQAFSLANIASMAAGTFAAILTWVTDPQRDEGSYEEGYFWMLIYVLSASSFAIYSTARGSAINLSDVEKLFYCYFFSAVALSPASVILGDIVAAREFPHWFLYRFYIGCILSGVLGAAMNLTGICVSRCPSPSLLSRLAIANAKTVLILVSLAIFEGMFTGDFALSVFLGVTAYSVYTVTKTTSNTLATNDVGEKLEIERHENT</sequence>
<dbReference type="KEGG" id="aplc:110980431"/>
<comment type="subcellular location">
    <subcellularLocation>
        <location evidence="1">Membrane</location>
        <topology evidence="1">Multi-pass membrane protein</topology>
    </subcellularLocation>
</comment>
<name>A0A8B7YJI9_ACAPL</name>
<feature type="transmembrane region" description="Helical" evidence="5">
    <location>
        <begin position="188"/>
        <end position="208"/>
    </location>
</feature>
<reference evidence="7" key="1">
    <citation type="submission" date="2025-08" db="UniProtKB">
        <authorList>
            <consortium name="RefSeq"/>
        </authorList>
    </citation>
    <scope>IDENTIFICATION</scope>
</reference>
<feature type="transmembrane region" description="Helical" evidence="5">
    <location>
        <begin position="220"/>
        <end position="244"/>
    </location>
</feature>
<evidence type="ECO:0000313" key="7">
    <source>
        <dbReference type="RefSeq" id="XP_022092787.1"/>
    </source>
</evidence>